<dbReference type="Proteomes" id="UP000009168">
    <property type="component" value="Unassembled WGS sequence"/>
</dbReference>
<dbReference type="KEGG" id="tet:TTHERM_01043350"/>
<organism evidence="2 3">
    <name type="scientific">Tetrahymena thermophila (strain SB210)</name>
    <dbReference type="NCBI Taxonomy" id="312017"/>
    <lineage>
        <taxon>Eukaryota</taxon>
        <taxon>Sar</taxon>
        <taxon>Alveolata</taxon>
        <taxon>Ciliophora</taxon>
        <taxon>Intramacronucleata</taxon>
        <taxon>Oligohymenophorea</taxon>
        <taxon>Hymenostomatida</taxon>
        <taxon>Tetrahymenina</taxon>
        <taxon>Tetrahymenidae</taxon>
        <taxon>Tetrahymena</taxon>
    </lineage>
</organism>
<dbReference type="Pfam" id="PF05096">
    <property type="entry name" value="Glu_cyclase_2"/>
    <property type="match status" value="1"/>
</dbReference>
<dbReference type="InterPro" id="IPR007788">
    <property type="entry name" value="QCT"/>
</dbReference>
<dbReference type="OrthoDB" id="409395at2759"/>
<dbReference type="GeneID" id="7844697"/>
<dbReference type="STRING" id="312017.Q22CH4"/>
<gene>
    <name evidence="2" type="ORF">TTHERM_01043350</name>
</gene>
<dbReference type="AlphaFoldDB" id="Q22CH4"/>
<proteinExistence type="predicted"/>
<keyword evidence="1" id="KW-0472">Membrane</keyword>
<dbReference type="EMBL" id="GG662496">
    <property type="protein sequence ID" value="EAR83018.1"/>
    <property type="molecule type" value="Genomic_DNA"/>
</dbReference>
<feature type="transmembrane region" description="Helical" evidence="1">
    <location>
        <begin position="25"/>
        <end position="43"/>
    </location>
</feature>
<sequence length="319" mass="37566">MTKDNKKAKQQPQFKKSNEKKKGKLIWVFLVGIIIAFVGYIVMKKKSQHNIIQEQKITNVKYGEKVVNNYKILERYNRQPNQYTQCFMFYNSTHILETSGLYEISSAHFLKFDRDQNSISEPIGAFNFSQQFNNRIFAEGCTLYNNQIYVLTYKEDHMLVFDHELKIVNKKVNYPSFIKEGWGLTHYNNSLIVTDGSNKIYFFDENLVLKNSLQIKGCSNSNFCTYFNELEIYKGYLLANQYYSNIIYVINMITGQVEKEYDMQFLAKEVVQATKDPQYFNKGFVFNGIAFDELTDTLLVTGKFWPFIYQIQLLDFPNK</sequence>
<dbReference type="SUPFAM" id="SSF63825">
    <property type="entry name" value="YWTD domain"/>
    <property type="match status" value="1"/>
</dbReference>
<reference evidence="3" key="1">
    <citation type="journal article" date="2006" name="PLoS Biol.">
        <title>Macronuclear genome sequence of the ciliate Tetrahymena thermophila, a model eukaryote.</title>
        <authorList>
            <person name="Eisen J.A."/>
            <person name="Coyne R.S."/>
            <person name="Wu M."/>
            <person name="Wu D."/>
            <person name="Thiagarajan M."/>
            <person name="Wortman J.R."/>
            <person name="Badger J.H."/>
            <person name="Ren Q."/>
            <person name="Amedeo P."/>
            <person name="Jones K.M."/>
            <person name="Tallon L.J."/>
            <person name="Delcher A.L."/>
            <person name="Salzberg S.L."/>
            <person name="Silva J.C."/>
            <person name="Haas B.J."/>
            <person name="Majoros W.H."/>
            <person name="Farzad M."/>
            <person name="Carlton J.M."/>
            <person name="Smith R.K. Jr."/>
            <person name="Garg J."/>
            <person name="Pearlman R.E."/>
            <person name="Karrer K.M."/>
            <person name="Sun L."/>
            <person name="Manning G."/>
            <person name="Elde N.C."/>
            <person name="Turkewitz A.P."/>
            <person name="Asai D.J."/>
            <person name="Wilkes D.E."/>
            <person name="Wang Y."/>
            <person name="Cai H."/>
            <person name="Collins K."/>
            <person name="Stewart B.A."/>
            <person name="Lee S.R."/>
            <person name="Wilamowska K."/>
            <person name="Weinberg Z."/>
            <person name="Ruzzo W.L."/>
            <person name="Wloga D."/>
            <person name="Gaertig J."/>
            <person name="Frankel J."/>
            <person name="Tsao C.-C."/>
            <person name="Gorovsky M.A."/>
            <person name="Keeling P.J."/>
            <person name="Waller R.F."/>
            <person name="Patron N.J."/>
            <person name="Cherry J.M."/>
            <person name="Stover N.A."/>
            <person name="Krieger C.J."/>
            <person name="del Toro C."/>
            <person name="Ryder H.F."/>
            <person name="Williamson S.C."/>
            <person name="Barbeau R.A."/>
            <person name="Hamilton E.P."/>
            <person name="Orias E."/>
        </authorList>
    </citation>
    <scope>NUCLEOTIDE SEQUENCE [LARGE SCALE GENOMIC DNA]</scope>
    <source>
        <strain evidence="3">SB210</strain>
    </source>
</reference>
<dbReference type="RefSeq" id="XP_001030681.1">
    <property type="nucleotide sequence ID" value="XM_001030681.1"/>
</dbReference>
<keyword evidence="3" id="KW-1185">Reference proteome</keyword>
<keyword evidence="1" id="KW-0812">Transmembrane</keyword>
<dbReference type="OMA" id="YKDHEVH"/>
<keyword evidence="1" id="KW-1133">Transmembrane helix</keyword>
<dbReference type="PANTHER" id="PTHR31270">
    <property type="entry name" value="GLUTAMINYL-PEPTIDE CYCLOTRANSFERASE"/>
    <property type="match status" value="1"/>
</dbReference>
<dbReference type="eggNOG" id="ENOG502QUQC">
    <property type="taxonomic scope" value="Eukaryota"/>
</dbReference>
<protein>
    <submittedName>
        <fullName evidence="2">Glutamine cyclotransferase</fullName>
    </submittedName>
</protein>
<evidence type="ECO:0000256" key="1">
    <source>
        <dbReference type="SAM" id="Phobius"/>
    </source>
</evidence>
<evidence type="ECO:0000313" key="3">
    <source>
        <dbReference type="Proteomes" id="UP000009168"/>
    </source>
</evidence>
<accession>Q22CH4</accession>
<dbReference type="GO" id="GO:0016603">
    <property type="term" value="F:glutaminyl-peptide cyclotransferase activity"/>
    <property type="evidence" value="ECO:0007669"/>
    <property type="project" value="InterPro"/>
</dbReference>
<name>Q22CH4_TETTS</name>
<dbReference type="HOGENOM" id="CLU_060272_2_2_1"/>
<dbReference type="InParanoid" id="Q22CH4"/>
<evidence type="ECO:0000313" key="2">
    <source>
        <dbReference type="EMBL" id="EAR83018.1"/>
    </source>
</evidence>
<dbReference type="PANTHER" id="PTHR31270:SF1">
    <property type="entry name" value="GLUTAMINYL-PEPTIDE CYCLOTRANSFERASE"/>
    <property type="match status" value="1"/>
</dbReference>